<evidence type="ECO:0000256" key="1">
    <source>
        <dbReference type="SAM" id="Phobius"/>
    </source>
</evidence>
<evidence type="ECO:0000313" key="2">
    <source>
        <dbReference type="EMBL" id="MCD0266597.1"/>
    </source>
</evidence>
<feature type="transmembrane region" description="Helical" evidence="1">
    <location>
        <begin position="128"/>
        <end position="150"/>
    </location>
</feature>
<reference evidence="2" key="1">
    <citation type="submission" date="2021-02" db="EMBL/GenBank/DDBJ databases">
        <title>Copper resistance gene diversity in local Xanthomonas species at agrochemical polluted sites in Trinidad, Trinidad and Tobago.</title>
        <authorList>
            <person name="Ramnarine S.D.B.J."/>
            <person name="Ramsubhag A."/>
            <person name="Jayaraman J."/>
        </authorList>
    </citation>
    <scope>NUCLEOTIDE SEQUENCE</scope>
    <source>
        <strain evidence="2">CaNP6A</strain>
    </source>
</reference>
<keyword evidence="1" id="KW-1133">Transmembrane helix</keyword>
<keyword evidence="1" id="KW-0812">Transmembrane</keyword>
<dbReference type="RefSeq" id="WP_230439524.1">
    <property type="nucleotide sequence ID" value="NZ_JAFFQH010000157.1"/>
</dbReference>
<keyword evidence="3" id="KW-1185">Reference proteome</keyword>
<organism evidence="2 3">
    <name type="scientific">Xanthomonas melonis</name>
    <dbReference type="NCBI Taxonomy" id="56456"/>
    <lineage>
        <taxon>Bacteria</taxon>
        <taxon>Pseudomonadati</taxon>
        <taxon>Pseudomonadota</taxon>
        <taxon>Gammaproteobacteria</taxon>
        <taxon>Lysobacterales</taxon>
        <taxon>Lysobacteraceae</taxon>
        <taxon>Xanthomonas</taxon>
    </lineage>
</organism>
<comment type="caution">
    <text evidence="2">The sequence shown here is derived from an EMBL/GenBank/DDBJ whole genome shotgun (WGS) entry which is preliminary data.</text>
</comment>
<gene>
    <name evidence="2" type="ORF">JWH11_09120</name>
</gene>
<evidence type="ECO:0008006" key="4">
    <source>
        <dbReference type="Google" id="ProtNLM"/>
    </source>
</evidence>
<proteinExistence type="predicted"/>
<name>A0ABS8NU51_9XANT</name>
<feature type="transmembrane region" description="Helical" evidence="1">
    <location>
        <begin position="6"/>
        <end position="24"/>
    </location>
</feature>
<dbReference type="EMBL" id="JAFFQI010000189">
    <property type="protein sequence ID" value="MCD0266597.1"/>
    <property type="molecule type" value="Genomic_DNA"/>
</dbReference>
<protein>
    <recommendedName>
        <fullName evidence="4">Type II secretion system protein GspF domain-containing protein</fullName>
    </recommendedName>
</protein>
<accession>A0ABS8NU51</accession>
<keyword evidence="1" id="KW-0472">Membrane</keyword>
<evidence type="ECO:0000313" key="3">
    <source>
        <dbReference type="Proteomes" id="UP001430396"/>
    </source>
</evidence>
<sequence>MEILKSIISGAAVVVTLIGVAWGIRKDMHLRVGRLRDDFKFALELKSALGGSGMESVIKERGFHALVGRSDVPAPVIEYLISLRDPQRALRLYRSASSRTVFLSLGRRKKIIYKGLYRNEFIRRFLKFLGWAGYIVLYLMATSPLMIYVFKGIGGIAAVKLGFFTILIFFPAAVAVLRYGVSIKSAEALIALQKKVRKLRI</sequence>
<dbReference type="Proteomes" id="UP001430396">
    <property type="component" value="Unassembled WGS sequence"/>
</dbReference>
<feature type="transmembrane region" description="Helical" evidence="1">
    <location>
        <begin position="156"/>
        <end position="177"/>
    </location>
</feature>